<name>A0A809XDR7_9BRAD</name>
<dbReference type="InterPro" id="IPR036291">
    <property type="entry name" value="NAD(P)-bd_dom_sf"/>
</dbReference>
<dbReference type="InterPro" id="IPR028359">
    <property type="entry name" value="UDP_ManNAc/GlcNAc_DH"/>
</dbReference>
<dbReference type="GO" id="GO:0000271">
    <property type="term" value="P:polysaccharide biosynthetic process"/>
    <property type="evidence" value="ECO:0007669"/>
    <property type="project" value="InterPro"/>
</dbReference>
<keyword evidence="2" id="KW-0560">Oxidoreductase</keyword>
<dbReference type="InterPro" id="IPR014027">
    <property type="entry name" value="UDP-Glc/GDP-Man_DH_C"/>
</dbReference>
<evidence type="ECO:0000313" key="7">
    <source>
        <dbReference type="EMBL" id="BCE50498.1"/>
    </source>
</evidence>
<dbReference type="NCBIfam" id="TIGR03026">
    <property type="entry name" value="NDP-sugDHase"/>
    <property type="match status" value="1"/>
</dbReference>
<evidence type="ECO:0000259" key="5">
    <source>
        <dbReference type="SMART" id="SM00984"/>
    </source>
</evidence>
<dbReference type="GO" id="GO:0016616">
    <property type="term" value="F:oxidoreductase activity, acting on the CH-OH group of donors, NAD or NADP as acceptor"/>
    <property type="evidence" value="ECO:0007669"/>
    <property type="project" value="InterPro"/>
</dbReference>
<evidence type="ECO:0000313" key="6">
    <source>
        <dbReference type="EMBL" id="BCE24241.1"/>
    </source>
</evidence>
<dbReference type="EMBL" id="AP023094">
    <property type="protein sequence ID" value="BCE50498.1"/>
    <property type="molecule type" value="Genomic_DNA"/>
</dbReference>
<evidence type="ECO:0000256" key="4">
    <source>
        <dbReference type="PIRNR" id="PIRNR000124"/>
    </source>
</evidence>
<feature type="domain" description="UDP-glucose/GDP-mannose dehydrogenase C-terminal" evidence="5">
    <location>
        <begin position="354"/>
        <end position="455"/>
    </location>
</feature>
<dbReference type="PIRSF" id="PIRSF000124">
    <property type="entry name" value="UDPglc_GDPman_dh"/>
    <property type="match status" value="1"/>
</dbReference>
<dbReference type="GO" id="GO:0051287">
    <property type="term" value="F:NAD binding"/>
    <property type="evidence" value="ECO:0007669"/>
    <property type="project" value="InterPro"/>
</dbReference>
<gene>
    <name evidence="6" type="primary">capL</name>
    <name evidence="8" type="ORF">XF10B_67990</name>
    <name evidence="6" type="ORF">XF1B_69220</name>
    <name evidence="7" type="ORF">XF4B_68470</name>
</gene>
<dbReference type="InterPro" id="IPR017476">
    <property type="entry name" value="UDP-Glc/GDP-Man"/>
</dbReference>
<accession>A0A809XDR7</accession>
<evidence type="ECO:0000256" key="3">
    <source>
        <dbReference type="ARBA" id="ARBA00023027"/>
    </source>
</evidence>
<evidence type="ECO:0000256" key="1">
    <source>
        <dbReference type="ARBA" id="ARBA00006601"/>
    </source>
</evidence>
<comment type="similarity">
    <text evidence="1 4">Belongs to the UDP-glucose/GDP-mannose dehydrogenase family.</text>
</comment>
<dbReference type="SUPFAM" id="SSF48179">
    <property type="entry name" value="6-phosphogluconate dehydrogenase C-terminal domain-like"/>
    <property type="match status" value="1"/>
</dbReference>
<evidence type="ECO:0000256" key="2">
    <source>
        <dbReference type="ARBA" id="ARBA00023002"/>
    </source>
</evidence>
<dbReference type="SUPFAM" id="SSF51735">
    <property type="entry name" value="NAD(P)-binding Rossmann-fold domains"/>
    <property type="match status" value="1"/>
</dbReference>
<dbReference type="EMBL" id="AP023099">
    <property type="protein sequence ID" value="BCE94001.1"/>
    <property type="molecule type" value="Genomic_DNA"/>
</dbReference>
<dbReference type="SMART" id="SM00984">
    <property type="entry name" value="UDPG_MGDP_dh_C"/>
    <property type="match status" value="1"/>
</dbReference>
<dbReference type="SUPFAM" id="SSF52413">
    <property type="entry name" value="UDP-glucose/GDP-mannose dehydrogenase C-terminal domain"/>
    <property type="match status" value="1"/>
</dbReference>
<reference evidence="7" key="3">
    <citation type="submission" date="2020-05" db="EMBL/GenBank/DDBJ databases">
        <title>Complete genome sequence of Bradyrhizobium diazoefficiens XF4 isolated from soybean nodule.</title>
        <authorList>
            <person name="Noda R."/>
            <person name="Kakizaki K."/>
            <person name="Minamisawa K."/>
        </authorList>
    </citation>
    <scope>NUCLEOTIDE SEQUENCE</scope>
    <source>
        <strain evidence="7">XF4</strain>
    </source>
</reference>
<dbReference type="InterPro" id="IPR036220">
    <property type="entry name" value="UDP-Glc/GDP-Man_DH_C_sf"/>
</dbReference>
<keyword evidence="3" id="KW-0520">NAD</keyword>
<dbReference type="EMBL" id="AP023091">
    <property type="protein sequence ID" value="BCE24241.1"/>
    <property type="molecule type" value="Genomic_DNA"/>
</dbReference>
<dbReference type="Pfam" id="PF03721">
    <property type="entry name" value="UDPG_MGDP_dh_N"/>
    <property type="match status" value="1"/>
</dbReference>
<protein>
    <submittedName>
        <fullName evidence="6">UDP-N-acetyl-D-galactosamine dehydrogenase</fullName>
    </submittedName>
</protein>
<organism evidence="6">
    <name type="scientific">Bradyrhizobium diazoefficiens</name>
    <dbReference type="NCBI Taxonomy" id="1355477"/>
    <lineage>
        <taxon>Bacteria</taxon>
        <taxon>Pseudomonadati</taxon>
        <taxon>Pseudomonadota</taxon>
        <taxon>Alphaproteobacteria</taxon>
        <taxon>Hyphomicrobiales</taxon>
        <taxon>Nitrobacteraceae</taxon>
        <taxon>Bradyrhizobium</taxon>
    </lineage>
</organism>
<dbReference type="AlphaFoldDB" id="A0A809XDR7"/>
<dbReference type="InterPro" id="IPR001732">
    <property type="entry name" value="UDP-Glc/GDP-Man_DH_N"/>
</dbReference>
<dbReference type="Gene3D" id="3.40.50.720">
    <property type="entry name" value="NAD(P)-binding Rossmann-like Domain"/>
    <property type="match status" value="2"/>
</dbReference>
<dbReference type="InterPro" id="IPR014026">
    <property type="entry name" value="UDP-Glc/GDP-Man_DH_dimer"/>
</dbReference>
<dbReference type="GO" id="GO:0016628">
    <property type="term" value="F:oxidoreductase activity, acting on the CH-CH group of donors, NAD or NADP as acceptor"/>
    <property type="evidence" value="ECO:0007669"/>
    <property type="project" value="InterPro"/>
</dbReference>
<dbReference type="PIRSF" id="PIRSF500136">
    <property type="entry name" value="UDP_ManNAc_DH"/>
    <property type="match status" value="1"/>
</dbReference>
<reference evidence="6" key="1">
    <citation type="submission" date="2020-05" db="EMBL/GenBank/DDBJ databases">
        <title>Complete genome sequence of Bradyrhizobium diazoefficiens XF1 isolated from soybean nodule.</title>
        <authorList>
            <person name="Noda R."/>
            <person name="Kakizaki K."/>
            <person name="Minamisawa K."/>
        </authorList>
    </citation>
    <scope>NUCLEOTIDE SEQUENCE</scope>
    <source>
        <strain evidence="6">XF1</strain>
    </source>
</reference>
<dbReference type="PANTHER" id="PTHR43491">
    <property type="entry name" value="UDP-N-ACETYL-D-MANNOSAMINE DEHYDROGENASE"/>
    <property type="match status" value="1"/>
</dbReference>
<dbReference type="PANTHER" id="PTHR43491:SF2">
    <property type="entry name" value="UDP-N-ACETYL-D-MANNOSAMINE DEHYDROGENASE"/>
    <property type="match status" value="1"/>
</dbReference>
<evidence type="ECO:0000313" key="8">
    <source>
        <dbReference type="EMBL" id="BCE94001.1"/>
    </source>
</evidence>
<sequence>MDAIHAVPSDQRALSEHALSHVALRRGERRQWRADDWTSIMMHGRKIAVIGLGYVGLPVAVSFARSGVPVVGFDVDCGRVAELREGKDRTREAESGDLRQETLLFTADPAELVKADFFIVTVPTPIDEARSPDLRAMMAASRSVGAVLKRGDIVVYESTVYPGAVEEDCVPILEQNSRLKAGVEFTVGYSPERINPGDRKHRFETITKVVSAQDARTLEIVADVYGSVVSAGVHRAPSIRVAEAAKVIENTQRDLNIAFMNELSLIFQALNIDTGDVLAAARTKWNFMPFQPGLVGGHCIGVDPYYLTYRAEKAGYHPEVILAGRRINDGMGQRVARECVRGLLRRRAQNGIVTILGLTFKEDVPDTRNSRVIDIVHELQSFGLTVQIHDPLANVADSQHEYGVMLTELDALEPADAIILAVAHQPYVDGGWPFVQRLLRNGSGLVLDVKAKLNRAAKPAVIELWRL</sequence>
<dbReference type="Pfam" id="PF00984">
    <property type="entry name" value="UDPG_MGDP_dh"/>
    <property type="match status" value="1"/>
</dbReference>
<proteinExistence type="inferred from homology"/>
<dbReference type="Pfam" id="PF03720">
    <property type="entry name" value="UDPG_MGDP_dh_C"/>
    <property type="match status" value="1"/>
</dbReference>
<reference evidence="8" key="2">
    <citation type="submission" date="2020-05" db="EMBL/GenBank/DDBJ databases">
        <title>Complete genome sequence of Bradyrhizobium diazoefficiens XF10 isolated from soybean nodule.</title>
        <authorList>
            <person name="Noda R."/>
            <person name="Kakizaki K."/>
            <person name="Minamisawa K."/>
        </authorList>
    </citation>
    <scope>NUCLEOTIDE SEQUENCE</scope>
    <source>
        <strain evidence="8">XF10</strain>
    </source>
</reference>
<dbReference type="InterPro" id="IPR008927">
    <property type="entry name" value="6-PGluconate_DH-like_C_sf"/>
</dbReference>